<dbReference type="AlphaFoldDB" id="A0A7M7JB62"/>
<accession>A0A7M7JB62</accession>
<dbReference type="GO" id="GO:0000981">
    <property type="term" value="F:DNA-binding transcription factor activity, RNA polymerase II-specific"/>
    <property type="evidence" value="ECO:0007669"/>
    <property type="project" value="TreeGrafter"/>
</dbReference>
<dbReference type="GO" id="GO:0005634">
    <property type="term" value="C:nucleus"/>
    <property type="evidence" value="ECO:0007669"/>
    <property type="project" value="TreeGrafter"/>
</dbReference>
<evidence type="ECO:0000256" key="5">
    <source>
        <dbReference type="PROSITE-ProRule" id="PRU00042"/>
    </source>
</evidence>
<keyword evidence="4" id="KW-0862">Zinc</keyword>
<dbReference type="EnsemblMetazoa" id="XM_022793632">
    <property type="protein sequence ID" value="XP_022649367"/>
    <property type="gene ID" value="LOC111245366"/>
</dbReference>
<evidence type="ECO:0000313" key="8">
    <source>
        <dbReference type="EnsemblMetazoa" id="XP_022649367"/>
    </source>
</evidence>
<dbReference type="GO" id="GO:0000977">
    <property type="term" value="F:RNA polymerase II transcription regulatory region sequence-specific DNA binding"/>
    <property type="evidence" value="ECO:0007669"/>
    <property type="project" value="TreeGrafter"/>
</dbReference>
<feature type="region of interest" description="Disordered" evidence="6">
    <location>
        <begin position="252"/>
        <end position="285"/>
    </location>
</feature>
<dbReference type="KEGG" id="vde:111245366"/>
<sequence>MIVRINSNLLPFSAKLEFPKGLAKGEVITLVVGECENDLENVPKADSIRVDPVTKVLHIGRKPLRQSLPQLQQQNHLERNSHQSNATESKKFSCSECSLQCDSAKEILLHKNTNSCSRSNIRRGRAEVGGQLYQLHLNSKQPSENQVEMTVFWNRHSATIVQQVGAANQLTVSCWNTVPGSFYEGCLQLASRILSRHTAESGKTTVVRSHTSPKASRVRTTVLEIDGNEDILTNSDVSFKAIYKDFEQIVLSTQPQRQQEPRQEKPQQPETVQAKTASEGEVADELTEKKAITTKLEIVESPQRSETRSGVKRKRKEVTQIEEAKASQDDNTAEESQDKLHCPVCLKINRRVRFTNAQALEVHMSNNHSVQVVEAPECIKCSKRFVSPEALLNHEKKCNPKFPKKCQVCNKSFSMGLHRDRHMREVHGIIKEHSCGVCGQKYQSEKHRDWHVVTKHRDSLSPQELERLGMEEIQCTLCDFRSYSSKGMQVHRQKEHIENEKPFRCPACGVGNDTLAGIQAHIGERHGPQDRWWICQFCNRTFSRDNREAIDTHVKHHNRGDGVVCAHCNKMFENEPFMLDHVNRNHDKNPLLYICDICDQGTESYKELLKHMLKHNPFKTSLYRLQRQHIEKRNMEEGLVHRRERRMQTDAVFACEICGRQFDLEATLMSHRIVFHNDPGKEFYRCSMCSKAFKPHHLPYHLRLHTDERPHKCRYCDASFHTVASCSDHEIVKHTFAYKLFCPRCNKGFVSRAKTWQHLLRFHKEAPEKATELLGPVPHKMANILQKRRQTEELKHLIQNATAAIEYPQEATDGSQGSVTTSAVATSGTVRLRSNVFRARAGGIDEEELIEATEMEITDEALQVGDATTVDVKGLDEEVEITNMPADVCLASELDPGVYPQPELGPDVYRVIMSDGSHTTLRLQPGQQVLLEDENGHQQIIQLQTAEEARGEVGT</sequence>
<evidence type="ECO:0000256" key="3">
    <source>
        <dbReference type="ARBA" id="ARBA00022771"/>
    </source>
</evidence>
<dbReference type="InParanoid" id="A0A7M7JB62"/>
<keyword evidence="2" id="KW-0677">Repeat</keyword>
<evidence type="ECO:0000259" key="7">
    <source>
        <dbReference type="PROSITE" id="PS50157"/>
    </source>
</evidence>
<dbReference type="Proteomes" id="UP000594260">
    <property type="component" value="Unplaced"/>
</dbReference>
<dbReference type="PANTHER" id="PTHR24379">
    <property type="entry name" value="KRAB AND ZINC FINGER DOMAIN-CONTAINING"/>
    <property type="match status" value="1"/>
</dbReference>
<evidence type="ECO:0000256" key="2">
    <source>
        <dbReference type="ARBA" id="ARBA00022737"/>
    </source>
</evidence>
<feature type="domain" description="C2H2-type" evidence="7">
    <location>
        <begin position="653"/>
        <end position="681"/>
    </location>
</feature>
<feature type="domain" description="C2H2-type" evidence="7">
    <location>
        <begin position="684"/>
        <end position="710"/>
    </location>
</feature>
<dbReference type="GO" id="GO:0008270">
    <property type="term" value="F:zinc ion binding"/>
    <property type="evidence" value="ECO:0007669"/>
    <property type="project" value="UniProtKB-KW"/>
</dbReference>
<dbReference type="OMA" id="VGECEND"/>
<evidence type="ECO:0000313" key="9">
    <source>
        <dbReference type="Proteomes" id="UP000594260"/>
    </source>
</evidence>
<dbReference type="InterPro" id="IPR036236">
    <property type="entry name" value="Znf_C2H2_sf"/>
</dbReference>
<protein>
    <recommendedName>
        <fullName evidence="7">C2H2-type domain-containing protein</fullName>
    </recommendedName>
</protein>
<dbReference type="RefSeq" id="XP_022649367.1">
    <property type="nucleotide sequence ID" value="XM_022793632.1"/>
</dbReference>
<dbReference type="GeneID" id="111245366"/>
<dbReference type="PROSITE" id="PS50157">
    <property type="entry name" value="ZINC_FINGER_C2H2_2"/>
    <property type="match status" value="3"/>
</dbReference>
<dbReference type="PROSITE" id="PS00028">
    <property type="entry name" value="ZINC_FINGER_C2H2_1"/>
    <property type="match status" value="5"/>
</dbReference>
<evidence type="ECO:0000256" key="1">
    <source>
        <dbReference type="ARBA" id="ARBA00022723"/>
    </source>
</evidence>
<dbReference type="Gene3D" id="3.30.160.60">
    <property type="entry name" value="Classic Zinc Finger"/>
    <property type="match status" value="6"/>
</dbReference>
<name>A0A7M7JB62_VARDE</name>
<dbReference type="SMART" id="SM00355">
    <property type="entry name" value="ZnF_C2H2"/>
    <property type="match status" value="14"/>
</dbReference>
<feature type="region of interest" description="Disordered" evidence="6">
    <location>
        <begin position="297"/>
        <end position="335"/>
    </location>
</feature>
<reference evidence="8" key="1">
    <citation type="submission" date="2021-01" db="UniProtKB">
        <authorList>
            <consortium name="EnsemblMetazoa"/>
        </authorList>
    </citation>
    <scope>IDENTIFICATION</scope>
</reference>
<keyword evidence="9" id="KW-1185">Reference proteome</keyword>
<keyword evidence="1" id="KW-0479">Metal-binding</keyword>
<feature type="domain" description="C2H2-type" evidence="7">
    <location>
        <begin position="404"/>
        <end position="432"/>
    </location>
</feature>
<organism evidence="8 9">
    <name type="scientific">Varroa destructor</name>
    <name type="common">Honeybee mite</name>
    <dbReference type="NCBI Taxonomy" id="109461"/>
    <lineage>
        <taxon>Eukaryota</taxon>
        <taxon>Metazoa</taxon>
        <taxon>Ecdysozoa</taxon>
        <taxon>Arthropoda</taxon>
        <taxon>Chelicerata</taxon>
        <taxon>Arachnida</taxon>
        <taxon>Acari</taxon>
        <taxon>Parasitiformes</taxon>
        <taxon>Mesostigmata</taxon>
        <taxon>Gamasina</taxon>
        <taxon>Dermanyssoidea</taxon>
        <taxon>Varroidae</taxon>
        <taxon>Varroa</taxon>
    </lineage>
</organism>
<feature type="compositionally biased region" description="Basic and acidic residues" evidence="6">
    <location>
        <begin position="317"/>
        <end position="328"/>
    </location>
</feature>
<keyword evidence="3 5" id="KW-0863">Zinc-finger</keyword>
<dbReference type="SUPFAM" id="SSF57667">
    <property type="entry name" value="beta-beta-alpha zinc fingers"/>
    <property type="match status" value="3"/>
</dbReference>
<proteinExistence type="predicted"/>
<dbReference type="PANTHER" id="PTHR24379:SF127">
    <property type="entry name" value="BLOODY FINGERS-RELATED"/>
    <property type="match status" value="1"/>
</dbReference>
<evidence type="ECO:0000256" key="4">
    <source>
        <dbReference type="ARBA" id="ARBA00022833"/>
    </source>
</evidence>
<dbReference type="InterPro" id="IPR013087">
    <property type="entry name" value="Znf_C2H2_type"/>
</dbReference>
<dbReference type="OrthoDB" id="6483295at2759"/>
<evidence type="ECO:0000256" key="6">
    <source>
        <dbReference type="SAM" id="MobiDB-lite"/>
    </source>
</evidence>